<evidence type="ECO:0000313" key="12">
    <source>
        <dbReference type="Proteomes" id="UP000187280"/>
    </source>
</evidence>
<keyword evidence="7" id="KW-0472">Membrane</keyword>
<dbReference type="Gene3D" id="2.40.420.20">
    <property type="match status" value="1"/>
</dbReference>
<keyword evidence="7" id="KW-1133">Transmembrane helix</keyword>
<name>A0A1H4D8P2_9GAMM</name>
<reference evidence="11 12" key="1">
    <citation type="submission" date="2016-10" db="EMBL/GenBank/DDBJ databases">
        <authorList>
            <person name="de Groot N.N."/>
        </authorList>
    </citation>
    <scope>NUCLEOTIDE SEQUENCE [LARGE SCALE GENOMIC DNA]</scope>
    <source>
        <strain evidence="11 12">ATCC 29281</strain>
    </source>
</reference>
<keyword evidence="4 5" id="KW-0175">Coiled coil</keyword>
<feature type="domain" description="Multidrug resistance protein MdtA-like C-terminal permuted SH3" evidence="10">
    <location>
        <begin position="340"/>
        <end position="398"/>
    </location>
</feature>
<feature type="transmembrane region" description="Helical" evidence="7">
    <location>
        <begin position="21"/>
        <end position="42"/>
    </location>
</feature>
<evidence type="ECO:0000259" key="9">
    <source>
        <dbReference type="Pfam" id="PF25917"/>
    </source>
</evidence>
<evidence type="ECO:0000256" key="6">
    <source>
        <dbReference type="SAM" id="MobiDB-lite"/>
    </source>
</evidence>
<sequence>MLYVFGLTKDTEVLMKFRLRPIRLILIILFTILLALLSLYLLRPESKVNYITTPVAIRDLEKTVLADGTIEAQKLVSVGAQASGQIKTLPISLGDKVTKGQLLAEIDDLTQQNAFKDSQAALKNVQAQRAAKLAVLKNNQISWQRQKMLMQKGVGAQSDYDSAKATLDATQAEINALDAQIIQAQIAVSTAQVNLGYTRILSPIDGTIVAIPVEEGQTVNAAQSTPTITKVANLKTMTIEAQISEADVIKVKPGMSVWFTILGDPDKRYQATLRAIEPAPESLSSDTTSTGSSSASSSSSSTSSTTAVYYNGLFDVDNPEEILRISMTAQVYILLDTVKNALVVPMTALHNDNGKTSVQVVGAKGDIQSRAVTTGISDNVFVQLTSGVNAGEQVIVSQQGGTTGSRPGRPPMGF</sequence>
<dbReference type="SUPFAM" id="SSF111369">
    <property type="entry name" value="HlyD-like secretion proteins"/>
    <property type="match status" value="1"/>
</dbReference>
<dbReference type="Pfam" id="PF25967">
    <property type="entry name" value="RND-MFP_C"/>
    <property type="match status" value="1"/>
</dbReference>
<feature type="domain" description="Multidrug resistance protein MdtA-like barrel-sandwich hybrid" evidence="9">
    <location>
        <begin position="75"/>
        <end position="229"/>
    </location>
</feature>
<dbReference type="Proteomes" id="UP000187280">
    <property type="component" value="Unassembled WGS sequence"/>
</dbReference>
<dbReference type="InterPro" id="IPR006143">
    <property type="entry name" value="RND_pump_MFP"/>
</dbReference>
<organism evidence="11 12">
    <name type="scientific">Lonsdalea quercina</name>
    <dbReference type="NCBI Taxonomy" id="71657"/>
    <lineage>
        <taxon>Bacteria</taxon>
        <taxon>Pseudomonadati</taxon>
        <taxon>Pseudomonadota</taxon>
        <taxon>Gammaproteobacteria</taxon>
        <taxon>Enterobacterales</taxon>
        <taxon>Pectobacteriaceae</taxon>
        <taxon>Lonsdalea</taxon>
    </lineage>
</organism>
<evidence type="ECO:0000256" key="2">
    <source>
        <dbReference type="ARBA" id="ARBA00009477"/>
    </source>
</evidence>
<protein>
    <submittedName>
        <fullName evidence="11">Membrane fusion protein, macrolide-specific efflux system</fullName>
    </submittedName>
</protein>
<dbReference type="InterPro" id="IPR058627">
    <property type="entry name" value="MdtA-like_C"/>
</dbReference>
<keyword evidence="7" id="KW-0812">Transmembrane</keyword>
<dbReference type="PANTHER" id="PTHR30469">
    <property type="entry name" value="MULTIDRUG RESISTANCE PROTEIN MDTA"/>
    <property type="match status" value="1"/>
</dbReference>
<dbReference type="GO" id="GO:1990961">
    <property type="term" value="P:xenobiotic detoxification by transmembrane export across the plasma membrane"/>
    <property type="evidence" value="ECO:0007669"/>
    <property type="project" value="InterPro"/>
</dbReference>
<dbReference type="InterPro" id="IPR058624">
    <property type="entry name" value="MdtA-like_HH"/>
</dbReference>
<dbReference type="GO" id="GO:0019898">
    <property type="term" value="C:extrinsic component of membrane"/>
    <property type="evidence" value="ECO:0007669"/>
    <property type="project" value="InterPro"/>
</dbReference>
<dbReference type="Gene3D" id="6.10.140.1990">
    <property type="match status" value="1"/>
</dbReference>
<dbReference type="Pfam" id="PF25917">
    <property type="entry name" value="BSH_RND"/>
    <property type="match status" value="1"/>
</dbReference>
<evidence type="ECO:0000259" key="10">
    <source>
        <dbReference type="Pfam" id="PF25967"/>
    </source>
</evidence>
<dbReference type="Pfam" id="PF25876">
    <property type="entry name" value="HH_MFP_RND"/>
    <property type="match status" value="1"/>
</dbReference>
<feature type="compositionally biased region" description="Low complexity" evidence="6">
    <location>
        <begin position="282"/>
        <end position="304"/>
    </location>
</feature>
<dbReference type="eggNOG" id="COG0845">
    <property type="taxonomic scope" value="Bacteria"/>
</dbReference>
<gene>
    <name evidence="11" type="ORF">SAMN02982996_02202</name>
</gene>
<dbReference type="GO" id="GO:1990195">
    <property type="term" value="C:macrolide transmembrane transporter complex"/>
    <property type="evidence" value="ECO:0007669"/>
    <property type="project" value="InterPro"/>
</dbReference>
<evidence type="ECO:0000313" key="11">
    <source>
        <dbReference type="EMBL" id="SEA68779.1"/>
    </source>
</evidence>
<dbReference type="Gene3D" id="2.40.30.170">
    <property type="match status" value="1"/>
</dbReference>
<dbReference type="STRING" id="71657.SAMN02982996_02202"/>
<feature type="domain" description="Multidrug resistance protein MdtA-like alpha-helical hairpin" evidence="8">
    <location>
        <begin position="122"/>
        <end position="198"/>
    </location>
</feature>
<dbReference type="Gene3D" id="2.40.50.100">
    <property type="match status" value="1"/>
</dbReference>
<proteinExistence type="inferred from homology"/>
<dbReference type="InterPro" id="IPR058625">
    <property type="entry name" value="MdtA-like_BSH"/>
</dbReference>
<evidence type="ECO:0000256" key="4">
    <source>
        <dbReference type="ARBA" id="ARBA00023054"/>
    </source>
</evidence>
<dbReference type="GO" id="GO:1990281">
    <property type="term" value="C:efflux pump complex"/>
    <property type="evidence" value="ECO:0007669"/>
    <property type="project" value="TreeGrafter"/>
</dbReference>
<keyword evidence="3" id="KW-0813">Transport</keyword>
<dbReference type="GO" id="GO:0015562">
    <property type="term" value="F:efflux transmembrane transporter activity"/>
    <property type="evidence" value="ECO:0007669"/>
    <property type="project" value="TreeGrafter"/>
</dbReference>
<comment type="similarity">
    <text evidence="2">Belongs to the membrane fusion protein (MFP) (TC 8.A.1) family.</text>
</comment>
<evidence type="ECO:0000256" key="3">
    <source>
        <dbReference type="ARBA" id="ARBA00022448"/>
    </source>
</evidence>
<dbReference type="EMBL" id="FNQS01000007">
    <property type="protein sequence ID" value="SEA68779.1"/>
    <property type="molecule type" value="Genomic_DNA"/>
</dbReference>
<dbReference type="NCBIfam" id="TIGR01730">
    <property type="entry name" value="RND_mfp"/>
    <property type="match status" value="1"/>
</dbReference>
<dbReference type="InterPro" id="IPR030190">
    <property type="entry name" value="MacA_alpha-hairpin_sf"/>
</dbReference>
<dbReference type="GO" id="GO:0030313">
    <property type="term" value="C:cell envelope"/>
    <property type="evidence" value="ECO:0007669"/>
    <property type="project" value="UniProtKB-SubCell"/>
</dbReference>
<dbReference type="AlphaFoldDB" id="A0A1H4D8P2"/>
<evidence type="ECO:0000259" key="8">
    <source>
        <dbReference type="Pfam" id="PF25876"/>
    </source>
</evidence>
<comment type="subcellular location">
    <subcellularLocation>
        <location evidence="1">Cell envelope</location>
    </subcellularLocation>
</comment>
<dbReference type="PANTHER" id="PTHR30469:SF33">
    <property type="entry name" value="SLR1207 PROTEIN"/>
    <property type="match status" value="1"/>
</dbReference>
<accession>A0A1H4D8P2</accession>
<evidence type="ECO:0000256" key="1">
    <source>
        <dbReference type="ARBA" id="ARBA00004196"/>
    </source>
</evidence>
<feature type="coiled-coil region" evidence="5">
    <location>
        <begin position="160"/>
        <end position="187"/>
    </location>
</feature>
<feature type="region of interest" description="Disordered" evidence="6">
    <location>
        <begin position="277"/>
        <end position="304"/>
    </location>
</feature>
<evidence type="ECO:0000256" key="5">
    <source>
        <dbReference type="SAM" id="Coils"/>
    </source>
</evidence>
<evidence type="ECO:0000256" key="7">
    <source>
        <dbReference type="SAM" id="Phobius"/>
    </source>
</evidence>
<keyword evidence="12" id="KW-1185">Reference proteome</keyword>